<comment type="caution">
    <text evidence="3">The sequence shown here is derived from an EMBL/GenBank/DDBJ whole genome shotgun (WGS) entry which is preliminary data.</text>
</comment>
<sequence>MYDVFEAQDDFVPLKLNKIKFNNLNNNVGVVYKKERVVFQNNVIQQLQQQYPQPTQQKPQQNPQPKQPKPYPKPKTTQPKLQQQKLPKPSKLNIFYCENGRRINRETKDIIMEILIWFFLGLIIWSLVAGFTANSPYCETGKVAYGCTRCPAYGQCQDGEFLGCNSGYFEGKAINGIRCVN</sequence>
<proteinExistence type="predicted"/>
<protein>
    <recommendedName>
        <fullName evidence="5">Transmembrane protein</fullName>
    </recommendedName>
</protein>
<gene>
    <name evidence="3" type="ORF">DLAC_06921</name>
</gene>
<name>A0A151ZDW9_TIELA</name>
<evidence type="ECO:0000313" key="4">
    <source>
        <dbReference type="Proteomes" id="UP000076078"/>
    </source>
</evidence>
<dbReference type="Proteomes" id="UP000076078">
    <property type="component" value="Unassembled WGS sequence"/>
</dbReference>
<feature type="region of interest" description="Disordered" evidence="1">
    <location>
        <begin position="50"/>
        <end position="86"/>
    </location>
</feature>
<feature type="compositionally biased region" description="Low complexity" evidence="1">
    <location>
        <begin position="50"/>
        <end position="64"/>
    </location>
</feature>
<feature type="compositionally biased region" description="Low complexity" evidence="1">
    <location>
        <begin position="74"/>
        <end position="86"/>
    </location>
</feature>
<keyword evidence="2" id="KW-0472">Membrane</keyword>
<keyword evidence="2" id="KW-1133">Transmembrane helix</keyword>
<evidence type="ECO:0008006" key="5">
    <source>
        <dbReference type="Google" id="ProtNLM"/>
    </source>
</evidence>
<dbReference type="EMBL" id="LODT01000031">
    <property type="protein sequence ID" value="KYQ92084.1"/>
    <property type="molecule type" value="Genomic_DNA"/>
</dbReference>
<reference evidence="3 4" key="1">
    <citation type="submission" date="2015-12" db="EMBL/GenBank/DDBJ databases">
        <title>Dictyostelia acquired genes for synthesis and detection of signals that induce cell-type specialization by lateral gene transfer from prokaryotes.</title>
        <authorList>
            <person name="Gloeckner G."/>
            <person name="Schaap P."/>
        </authorList>
    </citation>
    <scope>NUCLEOTIDE SEQUENCE [LARGE SCALE GENOMIC DNA]</scope>
    <source>
        <strain evidence="3 4">TK</strain>
    </source>
</reference>
<evidence type="ECO:0000256" key="2">
    <source>
        <dbReference type="SAM" id="Phobius"/>
    </source>
</evidence>
<dbReference type="AlphaFoldDB" id="A0A151ZDW9"/>
<feature type="transmembrane region" description="Helical" evidence="2">
    <location>
        <begin position="110"/>
        <end position="133"/>
    </location>
</feature>
<evidence type="ECO:0000256" key="1">
    <source>
        <dbReference type="SAM" id="MobiDB-lite"/>
    </source>
</evidence>
<keyword evidence="2" id="KW-0812">Transmembrane</keyword>
<dbReference type="InParanoid" id="A0A151ZDW9"/>
<evidence type="ECO:0000313" key="3">
    <source>
        <dbReference type="EMBL" id="KYQ92084.1"/>
    </source>
</evidence>
<keyword evidence="4" id="KW-1185">Reference proteome</keyword>
<organism evidence="3 4">
    <name type="scientific">Tieghemostelium lacteum</name>
    <name type="common">Slime mold</name>
    <name type="synonym">Dictyostelium lacteum</name>
    <dbReference type="NCBI Taxonomy" id="361077"/>
    <lineage>
        <taxon>Eukaryota</taxon>
        <taxon>Amoebozoa</taxon>
        <taxon>Evosea</taxon>
        <taxon>Eumycetozoa</taxon>
        <taxon>Dictyostelia</taxon>
        <taxon>Dictyosteliales</taxon>
        <taxon>Raperosteliaceae</taxon>
        <taxon>Tieghemostelium</taxon>
    </lineage>
</organism>
<accession>A0A151ZDW9</accession>